<dbReference type="EMBL" id="QAOQ01000006">
    <property type="protein sequence ID" value="PTQ94952.1"/>
    <property type="molecule type" value="Genomic_DNA"/>
</dbReference>
<keyword evidence="3" id="KW-1185">Reference proteome</keyword>
<organism evidence="2 3">
    <name type="scientific">Mucilaginibacter yixingensis</name>
    <dbReference type="NCBI Taxonomy" id="1295612"/>
    <lineage>
        <taxon>Bacteria</taxon>
        <taxon>Pseudomonadati</taxon>
        <taxon>Bacteroidota</taxon>
        <taxon>Sphingobacteriia</taxon>
        <taxon>Sphingobacteriales</taxon>
        <taxon>Sphingobacteriaceae</taxon>
        <taxon>Mucilaginibacter</taxon>
    </lineage>
</organism>
<accession>A0A2T5J721</accession>
<dbReference type="PROSITE" id="PS00430">
    <property type="entry name" value="TONB_DEPENDENT_REC_1"/>
    <property type="match status" value="1"/>
</dbReference>
<comment type="caution">
    <text evidence="2">The sequence shown here is derived from an EMBL/GenBank/DDBJ whole genome shotgun (WGS) entry which is preliminary data.</text>
</comment>
<evidence type="ECO:0000313" key="3">
    <source>
        <dbReference type="Proteomes" id="UP000244168"/>
    </source>
</evidence>
<name>A0A2T5J721_9SPHI</name>
<gene>
    <name evidence="2" type="ORF">C8P68_106166</name>
</gene>
<protein>
    <submittedName>
        <fullName evidence="2">Uncharacterized protein</fullName>
    </submittedName>
</protein>
<keyword evidence="1" id="KW-0732">Signal</keyword>
<proteinExistence type="predicted"/>
<sequence>MKNLIFIVLLALTSALASCSHTEKKQSAPAEAVVVNKATASKDTLTVQGKWIIFFQPSQADYAEMQRNGVDSNFFTIASQFSTYRDTMVDSLKKTKWADMIQLNERRYLVIKLNNGKKVVFDRTKSNDMVGMILTDGKQSPDIESGVSNNRVWWAAINWFFGEK</sequence>
<reference evidence="2 3" key="1">
    <citation type="submission" date="2018-04" db="EMBL/GenBank/DDBJ databases">
        <title>Genomic Encyclopedia of Archaeal and Bacterial Type Strains, Phase II (KMG-II): from individual species to whole genera.</title>
        <authorList>
            <person name="Goeker M."/>
        </authorList>
    </citation>
    <scope>NUCLEOTIDE SEQUENCE [LARGE SCALE GENOMIC DNA]</scope>
    <source>
        <strain evidence="2 3">DSM 26809</strain>
    </source>
</reference>
<dbReference type="PROSITE" id="PS51257">
    <property type="entry name" value="PROKAR_LIPOPROTEIN"/>
    <property type="match status" value="1"/>
</dbReference>
<feature type="signal peptide" evidence="1">
    <location>
        <begin position="1"/>
        <end position="17"/>
    </location>
</feature>
<dbReference type="OrthoDB" id="995425at2"/>
<dbReference type="RefSeq" id="WP_146166572.1">
    <property type="nucleotide sequence ID" value="NZ_CP160205.1"/>
</dbReference>
<feature type="chain" id="PRO_5015494773" evidence="1">
    <location>
        <begin position="18"/>
        <end position="164"/>
    </location>
</feature>
<dbReference type="InterPro" id="IPR010916">
    <property type="entry name" value="TonB_box_CS"/>
</dbReference>
<dbReference type="AlphaFoldDB" id="A0A2T5J721"/>
<dbReference type="Proteomes" id="UP000244168">
    <property type="component" value="Unassembled WGS sequence"/>
</dbReference>
<evidence type="ECO:0000313" key="2">
    <source>
        <dbReference type="EMBL" id="PTQ94952.1"/>
    </source>
</evidence>
<evidence type="ECO:0000256" key="1">
    <source>
        <dbReference type="SAM" id="SignalP"/>
    </source>
</evidence>